<dbReference type="InterPro" id="IPR027291">
    <property type="entry name" value="Glyco_hydro_38_N_sf"/>
</dbReference>
<dbReference type="InterPro" id="IPR011330">
    <property type="entry name" value="Glyco_hydro/deAcase_b/a-brl"/>
</dbReference>
<feature type="domain" description="Glycoside hydrolase family 57 N-terminal" evidence="4">
    <location>
        <begin position="106"/>
        <end position="405"/>
    </location>
</feature>
<gene>
    <name evidence="5" type="ORF">GCM10007981_18400</name>
</gene>
<keyword evidence="2 3" id="KW-0119">Carbohydrate metabolism</keyword>
<reference evidence="5" key="1">
    <citation type="journal article" date="2014" name="Int. J. Syst. Evol. Microbiol.">
        <title>Complete genome sequence of Corynebacterium casei LMG S-19264T (=DSM 44701T), isolated from a smear-ripened cheese.</title>
        <authorList>
            <consortium name="US DOE Joint Genome Institute (JGI-PGF)"/>
            <person name="Walter F."/>
            <person name="Albersmeier A."/>
            <person name="Kalinowski J."/>
            <person name="Ruckert C."/>
        </authorList>
    </citation>
    <scope>NUCLEOTIDE SEQUENCE</scope>
    <source>
        <strain evidence="5">JCM 10088</strain>
    </source>
</reference>
<evidence type="ECO:0000256" key="2">
    <source>
        <dbReference type="ARBA" id="ARBA00023277"/>
    </source>
</evidence>
<dbReference type="InterPro" id="IPR004300">
    <property type="entry name" value="Glyco_hydro_57_N"/>
</dbReference>
<dbReference type="AlphaFoldDB" id="A0A830GWQ1"/>
<keyword evidence="6" id="KW-1185">Reference proteome</keyword>
<evidence type="ECO:0000256" key="3">
    <source>
        <dbReference type="RuleBase" id="RU361196"/>
    </source>
</evidence>
<dbReference type="Gene3D" id="2.60.40.10">
    <property type="entry name" value="Immunoglobulins"/>
    <property type="match status" value="1"/>
</dbReference>
<sequence>MIYITTDKPLYRAGDSAAIRVKVSNEEDRGITVNARITASLNNDRLVSREERISLLRGETKVIETQVDLPGPGVLMANADVDYDGKSTTDSVRAYVLDGGKRIRLALVYHMHQPPWYLPNGAYYMDWAFRYVSDNLLSPFFDGGPYLFHAKLNEKYGEVKINVNLSPSLLHQWVDAVERGYALMDGHVYGVDSIQVKRVGEALDLFRSQAKRGQVEVLTSLYAHTIAGYLAATHGMVDVIDEEVKAGIDVTKNVIGIDPVGVWTPEMAWDMSLLGIYTAAGLHYTVLCGRNHFPGSVGDKGSIYEPYDVDGFTVFFRDQRLSDVLAFENNLFDERHADRMARRILMEAARADGEDPLVVIALDGENFIAMSKTPGLVAAEMNALYSYLDLLQRDGVLSTIRLSEASSAKRRLTFIPTTSWLGGFSKWRGERPEHEQYWIKAIDSYRSIVGAEAALGRRLGTARYALWHAVDSDFWWSDFWSGYMIDEWLRRVREEVANSMSGVRASLEREVIETLANRETSVGIRISNETGAPVRLDVVCCRDAATHVVGPGESVIRVTILPSVAGEYRIPVILSSKGYGYRILYQLLLVRAFP</sequence>
<dbReference type="OrthoDB" id="18576at2157"/>
<comment type="similarity">
    <text evidence="1 3">Belongs to the glycosyl hydrolase 57 family.</text>
</comment>
<dbReference type="SUPFAM" id="SSF88713">
    <property type="entry name" value="Glycoside hydrolase/deacetylase"/>
    <property type="match status" value="1"/>
</dbReference>
<dbReference type="PANTHER" id="PTHR36306:SF1">
    <property type="entry name" value="ALPHA-AMYLASE-RELATED"/>
    <property type="match status" value="1"/>
</dbReference>
<proteinExistence type="inferred from homology"/>
<dbReference type="EMBL" id="BMNL01000004">
    <property type="protein sequence ID" value="GGP22418.1"/>
    <property type="molecule type" value="Genomic_DNA"/>
</dbReference>
<protein>
    <recommendedName>
        <fullName evidence="4">Glycoside hydrolase family 57 N-terminal domain-containing protein</fullName>
    </recommendedName>
</protein>
<accession>A0A830GWQ1</accession>
<evidence type="ECO:0000259" key="4">
    <source>
        <dbReference type="Pfam" id="PF03065"/>
    </source>
</evidence>
<evidence type="ECO:0000313" key="5">
    <source>
        <dbReference type="EMBL" id="GGP22418.1"/>
    </source>
</evidence>
<dbReference type="Proteomes" id="UP000610960">
    <property type="component" value="Unassembled WGS sequence"/>
</dbReference>
<dbReference type="Pfam" id="PF03065">
    <property type="entry name" value="Glyco_hydro_57"/>
    <property type="match status" value="1"/>
</dbReference>
<comment type="caution">
    <text evidence="5">The sequence shown here is derived from an EMBL/GenBank/DDBJ whole genome shotgun (WGS) entry which is preliminary data.</text>
</comment>
<dbReference type="GO" id="GO:0003824">
    <property type="term" value="F:catalytic activity"/>
    <property type="evidence" value="ECO:0007669"/>
    <property type="project" value="InterPro"/>
</dbReference>
<dbReference type="InterPro" id="IPR052046">
    <property type="entry name" value="GH57_Enzymes"/>
</dbReference>
<evidence type="ECO:0000256" key="1">
    <source>
        <dbReference type="ARBA" id="ARBA00006821"/>
    </source>
</evidence>
<dbReference type="RefSeq" id="WP_188597100.1">
    <property type="nucleotide sequence ID" value="NZ_BMNL01000004.1"/>
</dbReference>
<dbReference type="Gene3D" id="3.20.110.10">
    <property type="entry name" value="Glycoside hydrolase 38, N terminal domain"/>
    <property type="match status" value="1"/>
</dbReference>
<evidence type="ECO:0000313" key="6">
    <source>
        <dbReference type="Proteomes" id="UP000610960"/>
    </source>
</evidence>
<dbReference type="GO" id="GO:0005975">
    <property type="term" value="P:carbohydrate metabolic process"/>
    <property type="evidence" value="ECO:0007669"/>
    <property type="project" value="InterPro"/>
</dbReference>
<dbReference type="PANTHER" id="PTHR36306">
    <property type="entry name" value="ALPHA-AMYLASE-RELATED-RELATED"/>
    <property type="match status" value="1"/>
</dbReference>
<dbReference type="InterPro" id="IPR013783">
    <property type="entry name" value="Ig-like_fold"/>
</dbReference>
<name>A0A830GWQ1_9CREN</name>
<reference evidence="5" key="2">
    <citation type="submission" date="2020-09" db="EMBL/GenBank/DDBJ databases">
        <authorList>
            <person name="Sun Q."/>
            <person name="Ohkuma M."/>
        </authorList>
    </citation>
    <scope>NUCLEOTIDE SEQUENCE</scope>
    <source>
        <strain evidence="5">JCM 10088</strain>
    </source>
</reference>
<organism evidence="5 6">
    <name type="scientific">Thermocladium modestius</name>
    <dbReference type="NCBI Taxonomy" id="62609"/>
    <lineage>
        <taxon>Archaea</taxon>
        <taxon>Thermoproteota</taxon>
        <taxon>Thermoprotei</taxon>
        <taxon>Thermoproteales</taxon>
        <taxon>Thermoproteaceae</taxon>
        <taxon>Thermocladium</taxon>
    </lineage>
</organism>